<feature type="non-terminal residue" evidence="1">
    <location>
        <position position="1"/>
    </location>
</feature>
<name>A0A922IGD2_DERFA</name>
<gene>
    <name evidence="1" type="ORF">DERF_003828</name>
</gene>
<keyword evidence="2" id="KW-1185">Reference proteome</keyword>
<evidence type="ECO:0000313" key="2">
    <source>
        <dbReference type="Proteomes" id="UP000790347"/>
    </source>
</evidence>
<dbReference type="EMBL" id="ASGP02000001">
    <property type="protein sequence ID" value="KAH9529980.1"/>
    <property type="molecule type" value="Genomic_DNA"/>
</dbReference>
<comment type="caution">
    <text evidence="1">The sequence shown here is derived from an EMBL/GenBank/DDBJ whole genome shotgun (WGS) entry which is preliminary data.</text>
</comment>
<dbReference type="AlphaFoldDB" id="A0A922IGD2"/>
<evidence type="ECO:0000313" key="1">
    <source>
        <dbReference type="EMBL" id="KAH9529980.1"/>
    </source>
</evidence>
<dbReference type="Proteomes" id="UP000790347">
    <property type="component" value="Unassembled WGS sequence"/>
</dbReference>
<reference evidence="1" key="2">
    <citation type="journal article" date="2022" name="Res Sq">
        <title>Comparative Genomics Reveals Insights into the Divergent Evolution of Astigmatic Mites and Household Pest Adaptations.</title>
        <authorList>
            <person name="Xiong Q."/>
            <person name="Wan A.T.-Y."/>
            <person name="Liu X.-Y."/>
            <person name="Fung C.S.-H."/>
            <person name="Xiao X."/>
            <person name="Malainual N."/>
            <person name="Hou J."/>
            <person name="Wang L."/>
            <person name="Wang M."/>
            <person name="Yang K."/>
            <person name="Cui Y."/>
            <person name="Leung E."/>
            <person name="Nong W."/>
            <person name="Shin S.-K."/>
            <person name="Au S."/>
            <person name="Jeong K.Y."/>
            <person name="Chew F.T."/>
            <person name="Hui J."/>
            <person name="Leung T.F."/>
            <person name="Tungtrongchitr A."/>
            <person name="Zhong N."/>
            <person name="Liu Z."/>
            <person name="Tsui S."/>
        </authorList>
    </citation>
    <scope>NUCLEOTIDE SEQUENCE</scope>
    <source>
        <strain evidence="1">Derf</strain>
        <tissue evidence="1">Whole organism</tissue>
    </source>
</reference>
<sequence>MMRRIKKKMIQQQQRLLKSLRFMANNNNQNTNILDRPNHLNDDDDDDYGDHDDFVIPHISLPLYIYCKQYMSSNHEKRIRLVDSPSPSFGIFESSSTSATVAVTNHGDDDDDGNIYNWSINVIEWKHSNHHDEHEHESGCQQSLHFKRIKEKMSRKFNKNPLCELMIRNFWECFQRPFLQLYFDN</sequence>
<organism evidence="1 2">
    <name type="scientific">Dermatophagoides farinae</name>
    <name type="common">American house dust mite</name>
    <dbReference type="NCBI Taxonomy" id="6954"/>
    <lineage>
        <taxon>Eukaryota</taxon>
        <taxon>Metazoa</taxon>
        <taxon>Ecdysozoa</taxon>
        <taxon>Arthropoda</taxon>
        <taxon>Chelicerata</taxon>
        <taxon>Arachnida</taxon>
        <taxon>Acari</taxon>
        <taxon>Acariformes</taxon>
        <taxon>Sarcoptiformes</taxon>
        <taxon>Astigmata</taxon>
        <taxon>Psoroptidia</taxon>
        <taxon>Analgoidea</taxon>
        <taxon>Pyroglyphidae</taxon>
        <taxon>Dermatophagoidinae</taxon>
        <taxon>Dermatophagoides</taxon>
    </lineage>
</organism>
<reference evidence="1" key="1">
    <citation type="submission" date="2013-05" db="EMBL/GenBank/DDBJ databases">
        <authorList>
            <person name="Yim A.K.Y."/>
            <person name="Chan T.F."/>
            <person name="Ji K.M."/>
            <person name="Liu X.Y."/>
            <person name="Zhou J.W."/>
            <person name="Li R.Q."/>
            <person name="Yang K.Y."/>
            <person name="Li J."/>
            <person name="Li M."/>
            <person name="Law P.T.W."/>
            <person name="Wu Y.L."/>
            <person name="Cai Z.L."/>
            <person name="Qin H."/>
            <person name="Bao Y."/>
            <person name="Leung R.K.K."/>
            <person name="Ng P.K.S."/>
            <person name="Zou J."/>
            <person name="Zhong X.J."/>
            <person name="Ran P.X."/>
            <person name="Zhong N.S."/>
            <person name="Liu Z.G."/>
            <person name="Tsui S.K.W."/>
        </authorList>
    </citation>
    <scope>NUCLEOTIDE SEQUENCE</scope>
    <source>
        <strain evidence="1">Derf</strain>
        <tissue evidence="1">Whole organism</tissue>
    </source>
</reference>
<protein>
    <submittedName>
        <fullName evidence="1">Uncharacterized protein</fullName>
    </submittedName>
</protein>
<accession>A0A922IGD2</accession>
<proteinExistence type="predicted"/>